<accession>A0ABC8JIL9</accession>
<organism evidence="1 2">
    <name type="scientific">Eruca vesicaria subsp. sativa</name>
    <name type="common">Garden rocket</name>
    <name type="synonym">Eruca sativa</name>
    <dbReference type="NCBI Taxonomy" id="29727"/>
    <lineage>
        <taxon>Eukaryota</taxon>
        <taxon>Viridiplantae</taxon>
        <taxon>Streptophyta</taxon>
        <taxon>Embryophyta</taxon>
        <taxon>Tracheophyta</taxon>
        <taxon>Spermatophyta</taxon>
        <taxon>Magnoliopsida</taxon>
        <taxon>eudicotyledons</taxon>
        <taxon>Gunneridae</taxon>
        <taxon>Pentapetalae</taxon>
        <taxon>rosids</taxon>
        <taxon>malvids</taxon>
        <taxon>Brassicales</taxon>
        <taxon>Brassicaceae</taxon>
        <taxon>Brassiceae</taxon>
        <taxon>Eruca</taxon>
    </lineage>
</organism>
<reference evidence="1 2" key="1">
    <citation type="submission" date="2022-03" db="EMBL/GenBank/DDBJ databases">
        <authorList>
            <person name="Macdonald S."/>
            <person name="Ahmed S."/>
            <person name="Newling K."/>
        </authorList>
    </citation>
    <scope>NUCLEOTIDE SEQUENCE [LARGE SCALE GENOMIC DNA]</scope>
</reference>
<keyword evidence="2" id="KW-1185">Reference proteome</keyword>
<evidence type="ECO:0000313" key="2">
    <source>
        <dbReference type="Proteomes" id="UP001642260"/>
    </source>
</evidence>
<comment type="caution">
    <text evidence="1">The sequence shown here is derived from an EMBL/GenBank/DDBJ whole genome shotgun (WGS) entry which is preliminary data.</text>
</comment>
<evidence type="ECO:0000313" key="1">
    <source>
        <dbReference type="EMBL" id="CAH8320814.1"/>
    </source>
</evidence>
<sequence length="117" mass="14000">MAGNKDLKMKGQLMEEKEETVKEAYQRGRFEIMQHYRAMMVMYRDQTKAIEARHQDELNKVRIEAKLDLLEECEALFSMYHEKKKTEFKLVLAEAKLEDVQVSTIDWFKLGEPMMYD</sequence>
<protein>
    <submittedName>
        <fullName evidence="1">Uncharacterized protein</fullName>
    </submittedName>
</protein>
<gene>
    <name evidence="1" type="ORF">ERUC_LOCUS9208</name>
</gene>
<proteinExistence type="predicted"/>
<dbReference type="AlphaFoldDB" id="A0ABC8JIL9"/>
<dbReference type="EMBL" id="CAKOAT010094266">
    <property type="protein sequence ID" value="CAH8320814.1"/>
    <property type="molecule type" value="Genomic_DNA"/>
</dbReference>
<name>A0ABC8JIL9_ERUVS</name>
<dbReference type="Proteomes" id="UP001642260">
    <property type="component" value="Unassembled WGS sequence"/>
</dbReference>